<proteinExistence type="predicted"/>
<reference evidence="1" key="2">
    <citation type="submission" date="2020-09" db="EMBL/GenBank/DDBJ databases">
        <authorList>
            <person name="Sun Q."/>
            <person name="Zhou Y."/>
        </authorList>
    </citation>
    <scope>NUCLEOTIDE SEQUENCE</scope>
    <source>
        <strain evidence="1">CGMCC 1.15958</strain>
    </source>
</reference>
<dbReference type="Proteomes" id="UP000609064">
    <property type="component" value="Unassembled WGS sequence"/>
</dbReference>
<dbReference type="EMBL" id="BMKK01000002">
    <property type="protein sequence ID" value="GGD47764.1"/>
    <property type="molecule type" value="Genomic_DNA"/>
</dbReference>
<gene>
    <name evidence="1" type="ORF">GCM10011514_09680</name>
</gene>
<organism evidence="1 2">
    <name type="scientific">Emticicia aquatilis</name>
    <dbReference type="NCBI Taxonomy" id="1537369"/>
    <lineage>
        <taxon>Bacteria</taxon>
        <taxon>Pseudomonadati</taxon>
        <taxon>Bacteroidota</taxon>
        <taxon>Cytophagia</taxon>
        <taxon>Cytophagales</taxon>
        <taxon>Leadbetterellaceae</taxon>
        <taxon>Emticicia</taxon>
    </lineage>
</organism>
<reference evidence="1" key="1">
    <citation type="journal article" date="2014" name="Int. J. Syst. Evol. Microbiol.">
        <title>Complete genome sequence of Corynebacterium casei LMG S-19264T (=DSM 44701T), isolated from a smear-ripened cheese.</title>
        <authorList>
            <consortium name="US DOE Joint Genome Institute (JGI-PGF)"/>
            <person name="Walter F."/>
            <person name="Albersmeier A."/>
            <person name="Kalinowski J."/>
            <person name="Ruckert C."/>
        </authorList>
    </citation>
    <scope>NUCLEOTIDE SEQUENCE</scope>
    <source>
        <strain evidence="1">CGMCC 1.15958</strain>
    </source>
</reference>
<dbReference type="RefSeq" id="WP_188764913.1">
    <property type="nucleotide sequence ID" value="NZ_BMKK01000002.1"/>
</dbReference>
<protein>
    <submittedName>
        <fullName evidence="1">Uncharacterized protein</fullName>
    </submittedName>
</protein>
<dbReference type="AlphaFoldDB" id="A0A916YJ71"/>
<keyword evidence="2" id="KW-1185">Reference proteome</keyword>
<evidence type="ECO:0000313" key="1">
    <source>
        <dbReference type="EMBL" id="GGD47764.1"/>
    </source>
</evidence>
<accession>A0A916YJ71</accession>
<comment type="caution">
    <text evidence="1">The sequence shown here is derived from an EMBL/GenBank/DDBJ whole genome shotgun (WGS) entry which is preliminary data.</text>
</comment>
<evidence type="ECO:0000313" key="2">
    <source>
        <dbReference type="Proteomes" id="UP000609064"/>
    </source>
</evidence>
<name>A0A916YJ71_9BACT</name>
<sequence length="167" mass="18142">MKQLLYLCFFCSTIIDTFSQCTPTISLIGTSSSETLTPLPSSRTGLDYESSDLTIARTQGNLTVNITNSDGCSNWQLSVASVPLTWNANLRLWVNKTNDGSSFASGASIYPSGTTAYQEITIIPQTFFSGIKDRLSVQISYKISGISVLLPVQTYSTTVYYTISASL</sequence>